<evidence type="ECO:0000313" key="3">
    <source>
        <dbReference type="Proteomes" id="UP000254741"/>
    </source>
</evidence>
<dbReference type="Proteomes" id="UP000254741">
    <property type="component" value="Unassembled WGS sequence"/>
</dbReference>
<protein>
    <submittedName>
        <fullName evidence="2">Nitric oxide reductase</fullName>
        <ecNumber evidence="2">1.18.1.-</ecNumber>
    </submittedName>
</protein>
<gene>
    <name evidence="2" type="primary">norW_1</name>
    <name evidence="2" type="ORF">NCTC8297_01408</name>
</gene>
<name>A0A379T773_SALER</name>
<evidence type="ECO:0000259" key="1">
    <source>
        <dbReference type="Pfam" id="PF18113"/>
    </source>
</evidence>
<sequence length="48" mass="5198">MSWHITAESDGMIAKGMSGEGQLRAFVASEDRMKEAFALPENAARVSL</sequence>
<organism evidence="2 3">
    <name type="scientific">Salmonella enterica subsp. arizonae</name>
    <dbReference type="NCBI Taxonomy" id="59203"/>
    <lineage>
        <taxon>Bacteria</taxon>
        <taxon>Pseudomonadati</taxon>
        <taxon>Pseudomonadota</taxon>
        <taxon>Gammaproteobacteria</taxon>
        <taxon>Enterobacterales</taxon>
        <taxon>Enterobacteriaceae</taxon>
        <taxon>Salmonella</taxon>
    </lineage>
</organism>
<evidence type="ECO:0000313" key="2">
    <source>
        <dbReference type="EMBL" id="SUG46201.1"/>
    </source>
</evidence>
<keyword evidence="2" id="KW-0560">Oxidoreductase</keyword>
<reference evidence="2 3" key="1">
    <citation type="submission" date="2018-06" db="EMBL/GenBank/DDBJ databases">
        <authorList>
            <consortium name="Pathogen Informatics"/>
            <person name="Doyle S."/>
        </authorList>
    </citation>
    <scope>NUCLEOTIDE SEQUENCE [LARGE SCALE GENOMIC DNA]</scope>
    <source>
        <strain evidence="2 3">NCTC8297</strain>
    </source>
</reference>
<dbReference type="EC" id="1.18.1.-" evidence="2"/>
<dbReference type="GO" id="GO:0016491">
    <property type="term" value="F:oxidoreductase activity"/>
    <property type="evidence" value="ECO:0007669"/>
    <property type="project" value="UniProtKB-KW"/>
</dbReference>
<accession>A0A379T773</accession>
<dbReference type="Pfam" id="PF18113">
    <property type="entry name" value="Rbx_binding"/>
    <property type="match status" value="1"/>
</dbReference>
<dbReference type="InterPro" id="IPR041364">
    <property type="entry name" value="Rbx-bd"/>
</dbReference>
<proteinExistence type="predicted"/>
<dbReference type="AlphaFoldDB" id="A0A379T773"/>
<dbReference type="EMBL" id="UGXG01000002">
    <property type="protein sequence ID" value="SUG46201.1"/>
    <property type="molecule type" value="Genomic_DNA"/>
</dbReference>
<feature type="domain" description="Rubredoxin binding" evidence="1">
    <location>
        <begin position="2"/>
        <end position="39"/>
    </location>
</feature>